<protein>
    <submittedName>
        <fullName evidence="1">Uncharacterized protein</fullName>
    </submittedName>
</protein>
<keyword evidence="2" id="KW-1185">Reference proteome</keyword>
<sequence length="52" mass="5431">MTKPYKTRALGISATNLQVPGRTGSLAGTREIADLKESIAAALMDSELARGV</sequence>
<name>A0A931CR77_9MICC</name>
<reference evidence="1 2" key="1">
    <citation type="submission" date="2020-11" db="EMBL/GenBank/DDBJ databases">
        <title>Arthrobacter antarcticus sp. nov., isolated from Antarctic Soil.</title>
        <authorList>
            <person name="Li J."/>
        </authorList>
    </citation>
    <scope>NUCLEOTIDE SEQUENCE [LARGE SCALE GENOMIC DNA]</scope>
    <source>
        <strain evidence="1 2">Z1-20</strain>
    </source>
</reference>
<evidence type="ECO:0000313" key="2">
    <source>
        <dbReference type="Proteomes" id="UP000655366"/>
    </source>
</evidence>
<dbReference type="EMBL" id="JADNYM010000020">
    <property type="protein sequence ID" value="MBG0740676.1"/>
    <property type="molecule type" value="Genomic_DNA"/>
</dbReference>
<gene>
    <name evidence="1" type="ORF">IV500_14950</name>
</gene>
<dbReference type="RefSeq" id="WP_196397616.1">
    <property type="nucleotide sequence ID" value="NZ_JADNYM010000020.1"/>
</dbReference>
<evidence type="ECO:0000313" key="1">
    <source>
        <dbReference type="EMBL" id="MBG0740676.1"/>
    </source>
</evidence>
<organism evidence="1 2">
    <name type="scientific">Arthrobacter terrae</name>
    <dbReference type="NCBI Taxonomy" id="2935737"/>
    <lineage>
        <taxon>Bacteria</taxon>
        <taxon>Bacillati</taxon>
        <taxon>Actinomycetota</taxon>
        <taxon>Actinomycetes</taxon>
        <taxon>Micrococcales</taxon>
        <taxon>Micrococcaceae</taxon>
        <taxon>Arthrobacter</taxon>
    </lineage>
</organism>
<dbReference type="Proteomes" id="UP000655366">
    <property type="component" value="Unassembled WGS sequence"/>
</dbReference>
<dbReference type="AlphaFoldDB" id="A0A931CR77"/>
<proteinExistence type="predicted"/>
<comment type="caution">
    <text evidence="1">The sequence shown here is derived from an EMBL/GenBank/DDBJ whole genome shotgun (WGS) entry which is preliminary data.</text>
</comment>
<accession>A0A931CR77</accession>